<proteinExistence type="evidence at transcript level"/>
<protein>
    <submittedName>
        <fullName evidence="1">Morphine related protein-2</fullName>
    </submittedName>
</protein>
<accession>Q9WUN4</accession>
<evidence type="ECO:0000313" key="1">
    <source>
        <dbReference type="EMBL" id="AAD29748.1"/>
    </source>
</evidence>
<organism evidence="1">
    <name type="scientific">Rattus norvegicus</name>
    <name type="common">Rat</name>
    <dbReference type="NCBI Taxonomy" id="10116"/>
    <lineage>
        <taxon>Eukaryota</taxon>
        <taxon>Metazoa</taxon>
        <taxon>Chordata</taxon>
        <taxon>Craniata</taxon>
        <taxon>Vertebrata</taxon>
        <taxon>Euteleostomi</taxon>
        <taxon>Mammalia</taxon>
        <taxon>Eutheria</taxon>
        <taxon>Euarchontoglires</taxon>
        <taxon>Glires</taxon>
        <taxon>Rodentia</taxon>
        <taxon>Myomorpha</taxon>
        <taxon>Muroidea</taxon>
        <taxon>Muridae</taxon>
        <taxon>Murinae</taxon>
        <taxon>Rattus</taxon>
    </lineage>
</organism>
<sequence>LKEGHPSRRSELNSFLSMALHSQLSIMLCCLFPKCTLNQSLFPILLPFFSLQLLS</sequence>
<name>Q9WUN4_RAT</name>
<dbReference type="AlphaFoldDB" id="Q9WUN4"/>
<feature type="non-terminal residue" evidence="1">
    <location>
        <position position="55"/>
    </location>
</feature>
<dbReference type="EMBL" id="AF145794">
    <property type="protein sequence ID" value="AAD29748.1"/>
    <property type="molecule type" value="mRNA"/>
</dbReference>
<feature type="non-terminal residue" evidence="1">
    <location>
        <position position="1"/>
    </location>
</feature>
<reference evidence="1" key="1">
    <citation type="submission" date="1999-04" db="EMBL/GenBank/DDBJ databases">
        <title>The establishment of SSH for isolation of specifically expressed cDNAs from morphine dependent rats.</title>
        <authorList>
            <person name="Cui Z.Z."/>
            <person name="Liang D.Y."/>
            <person name="Wang B."/>
            <person name="Jin L."/>
            <person name="Luo F."/>
            <person name="Wang X.M."/>
            <person name="Han J.S."/>
        </authorList>
    </citation>
    <scope>NUCLEOTIDE SEQUENCE</scope>
    <source>
        <strain evidence="1">Sprague-Dawley</strain>
    </source>
</reference>